<feature type="region of interest" description="Disordered" evidence="8">
    <location>
        <begin position="710"/>
        <end position="860"/>
    </location>
</feature>
<dbReference type="RefSeq" id="WP_106263930.1">
    <property type="nucleotide sequence ID" value="NZ_PVTQ01000005.1"/>
</dbReference>
<keyword evidence="3" id="KW-0964">Secreted</keyword>
<dbReference type="PROSITE" id="PS50817">
    <property type="entry name" value="INTEIN_N_TER"/>
    <property type="match status" value="1"/>
</dbReference>
<evidence type="ECO:0000313" key="12">
    <source>
        <dbReference type="Proteomes" id="UP000238392"/>
    </source>
</evidence>
<dbReference type="Pfam" id="PF13448">
    <property type="entry name" value="DUF4114"/>
    <property type="match status" value="1"/>
</dbReference>
<dbReference type="OrthoDB" id="6305173at2"/>
<evidence type="ECO:0000256" key="2">
    <source>
        <dbReference type="ARBA" id="ARBA00004613"/>
    </source>
</evidence>
<dbReference type="Gene3D" id="2.170.16.10">
    <property type="entry name" value="Hedgehog/Intein (Hint) domain"/>
    <property type="match status" value="1"/>
</dbReference>
<dbReference type="GO" id="GO:0005509">
    <property type="term" value="F:calcium ion binding"/>
    <property type="evidence" value="ECO:0007669"/>
    <property type="project" value="InterPro"/>
</dbReference>
<keyword evidence="12" id="KW-1185">Reference proteome</keyword>
<dbReference type="GO" id="GO:0016020">
    <property type="term" value="C:membrane"/>
    <property type="evidence" value="ECO:0007669"/>
    <property type="project" value="UniProtKB-SubCell"/>
</dbReference>
<dbReference type="SUPFAM" id="SSF49899">
    <property type="entry name" value="Concanavalin A-like lectins/glucanases"/>
    <property type="match status" value="1"/>
</dbReference>
<dbReference type="InterPro" id="IPR013320">
    <property type="entry name" value="ConA-like_dom_sf"/>
</dbReference>
<keyword evidence="4" id="KW-0800">Toxin</keyword>
<dbReference type="InterPro" id="IPR028992">
    <property type="entry name" value="Hedgehog/Intein_dom"/>
</dbReference>
<dbReference type="PANTHER" id="PTHR38340:SF1">
    <property type="entry name" value="S-LAYER PROTEIN"/>
    <property type="match status" value="1"/>
</dbReference>
<dbReference type="EMBL" id="PVTQ01000005">
    <property type="protein sequence ID" value="PRY90107.1"/>
    <property type="molecule type" value="Genomic_DNA"/>
</dbReference>
<dbReference type="SUPFAM" id="SSF51294">
    <property type="entry name" value="Hedgehog/intein (Hint) domain"/>
    <property type="match status" value="1"/>
</dbReference>
<sequence>MTFYHWGSGYTSTSGAAAENFADTDAQGLIGLWDFLKGTETKDTALGDGLANNGTLCGDACVKDGQLHLDGYHDYFSVKGDKSAFDLQQGTIEVQFTQASGCYDNDTILSRGEECDKDKEGYFDISVTKYGAVTLSHYANGKCVNLKTANGLFKPGDVVNVTYQFDAASGGTFTVTNETTGKDCVIEHTTKGLDFDIGDNDDEEITIGAREYDDACYDKFFKGTIDYVAIYDSSNPDETGGDGDGYVEGTEGNDLIDLAYTGDPEGDKVDNGDAILAGANPDDDIILAGKGDDTVYAGAGDDVICGDDAQVTDKSPITITIDSASAGYTNKVYAYEIDPATGKLTNVVLLTGSAKDSIGQTYTYNASEGALIGVAIQNKDGQYFTSGYDGRVNYNSDCKVHTKALGENADGSVQLGFEDYYGLGDKDYNDVVFTVDLGTSGASFDNAHYDYDSEVGNEIVEVGAGNDVLYGEEGDDLIKGGAGNDYLDGGVGDDTLEGGVGNDTLVGGDGNDDLYGNDGDDKILFGNGDDYVEGGAGNDFIDDIEGAVGNGNDTILAGEGDDTVYAGNGNDEIYGNEGKDLLFGEDGNDTILGGDDNDTIYGGNGDDSLLGEAGDDSIFGEGGEDTIDGGDGNDTIYGGADDDSIRGGAGNDDIYGEGGFDTIDAGAGDDTVHGGELADSIFGGDGNDTILGDQGNDTLIGGAGDDTLRGEFGDDYLEGNEGKDSISGGEGDDTLYGGADDDLIRGGSGNDELYGEEGNDTLDSGSADDYLDGGVGDDSIFSGGGRDTVIGGDGNDTIVTSGNADALPDRGYEGAFDADADPENDRDYVDAGEGNNAISTGDDRDTIISGSGNDSIDAGFDDDSITSGAGDDFIIGGEGNDTILAGDGNDTIYAGGDSEFDEACYVPDETDKETNNGNDLVYAGAGNDVIFGADDSDTIYGEAGDDYIDGQIDADSLFGGAGNDTLNSGFDTAADYSEGGADQDTFIGAGAGDTVDGGTDGNDVDTLDMTGLTNWRVTDQSVDADGDSTSGTISFFDDLGNVTGTLKFNEIENIIPCFTPGTVIATPYGERLVEELEAGDRIITRDNGIQRIRWVGAKQVSGADMKKAPHLRPIMIKAGALGNGLPERDIVVSPNHRMLVSNEKTSLYFDEAEVLAAAKHLIGSPGIYELAAPETTYIHFMFDRHEVVLSNGAWSESFQPGDYSLKGIGNAQRNEIFELFPELREQKGLENFEAARRSLKKHEAKLLVM</sequence>
<organism evidence="11 12">
    <name type="scientific">Donghicola tyrosinivorans</name>
    <dbReference type="NCBI Taxonomy" id="1652492"/>
    <lineage>
        <taxon>Bacteria</taxon>
        <taxon>Pseudomonadati</taxon>
        <taxon>Pseudomonadota</taxon>
        <taxon>Alphaproteobacteria</taxon>
        <taxon>Rhodobacterales</taxon>
        <taxon>Roseobacteraceae</taxon>
        <taxon>Donghicola</taxon>
    </lineage>
</organism>
<keyword evidence="6" id="KW-0843">Virulence</keyword>
<comment type="subcellular location">
    <subcellularLocation>
        <location evidence="1">Membrane</location>
    </subcellularLocation>
    <subcellularLocation>
        <location evidence="2">Secreted</location>
    </subcellularLocation>
</comment>
<evidence type="ECO:0000259" key="9">
    <source>
        <dbReference type="Pfam" id="PF13403"/>
    </source>
</evidence>
<evidence type="ECO:0000256" key="4">
    <source>
        <dbReference type="ARBA" id="ARBA00022656"/>
    </source>
</evidence>
<accession>A0A2T0WTV6</accession>
<evidence type="ECO:0000259" key="10">
    <source>
        <dbReference type="Pfam" id="PF13448"/>
    </source>
</evidence>
<comment type="caution">
    <text evidence="11">The sequence shown here is derived from an EMBL/GenBank/DDBJ whole genome shotgun (WGS) entry which is preliminary data.</text>
</comment>
<dbReference type="Pfam" id="PF13403">
    <property type="entry name" value="Hint_2"/>
    <property type="match status" value="1"/>
</dbReference>
<evidence type="ECO:0000256" key="6">
    <source>
        <dbReference type="ARBA" id="ARBA00023026"/>
    </source>
</evidence>
<dbReference type="GO" id="GO:0005576">
    <property type="term" value="C:extracellular region"/>
    <property type="evidence" value="ECO:0007669"/>
    <property type="project" value="UniProtKB-SubCell"/>
</dbReference>
<gene>
    <name evidence="11" type="ORF">CLV74_10586</name>
</gene>
<keyword evidence="5" id="KW-0677">Repeat</keyword>
<evidence type="ECO:0000256" key="7">
    <source>
        <dbReference type="ARBA" id="ARBA00023136"/>
    </source>
</evidence>
<protein>
    <submittedName>
        <fullName evidence="11">Ca2+-binding RTX toxin-like protein</fullName>
    </submittedName>
</protein>
<feature type="domain" description="Hedgehog/Intein (Hint)" evidence="9">
    <location>
        <begin position="1056"/>
        <end position="1202"/>
    </location>
</feature>
<dbReference type="InterPro" id="IPR025193">
    <property type="entry name" value="DUF4114"/>
</dbReference>
<dbReference type="GO" id="GO:0016539">
    <property type="term" value="P:intein-mediated protein splicing"/>
    <property type="evidence" value="ECO:0007669"/>
    <property type="project" value="InterPro"/>
</dbReference>
<dbReference type="Gene3D" id="2.150.10.10">
    <property type="entry name" value="Serralysin-like metalloprotease, C-terminal"/>
    <property type="match status" value="7"/>
</dbReference>
<dbReference type="PRINTS" id="PR01488">
    <property type="entry name" value="RTXTOXINA"/>
</dbReference>
<dbReference type="Pfam" id="PF00353">
    <property type="entry name" value="HemolysinCabind"/>
    <property type="match status" value="13"/>
</dbReference>
<dbReference type="Proteomes" id="UP000238392">
    <property type="component" value="Unassembled WGS sequence"/>
</dbReference>
<dbReference type="InterPro" id="IPR050557">
    <property type="entry name" value="RTX_toxin/Mannuronan_C5-epim"/>
</dbReference>
<dbReference type="InterPro" id="IPR018511">
    <property type="entry name" value="Hemolysin-typ_Ca-bd_CS"/>
</dbReference>
<dbReference type="PANTHER" id="PTHR38340">
    <property type="entry name" value="S-LAYER PROTEIN"/>
    <property type="match status" value="1"/>
</dbReference>
<feature type="compositionally biased region" description="Gly residues" evidence="8">
    <location>
        <begin position="782"/>
        <end position="794"/>
    </location>
</feature>
<dbReference type="InterPro" id="IPR011049">
    <property type="entry name" value="Serralysin-like_metalloprot_C"/>
</dbReference>
<evidence type="ECO:0000256" key="3">
    <source>
        <dbReference type="ARBA" id="ARBA00022525"/>
    </source>
</evidence>
<dbReference type="PRINTS" id="PR00313">
    <property type="entry name" value="CABNDNGRPT"/>
</dbReference>
<evidence type="ECO:0000256" key="8">
    <source>
        <dbReference type="SAM" id="MobiDB-lite"/>
    </source>
</evidence>
<reference evidence="11 12" key="1">
    <citation type="submission" date="2018-03" db="EMBL/GenBank/DDBJ databases">
        <title>Genomic Encyclopedia of Archaeal and Bacterial Type Strains, Phase II (KMG-II): from individual species to whole genera.</title>
        <authorList>
            <person name="Goeker M."/>
        </authorList>
    </citation>
    <scope>NUCLEOTIDE SEQUENCE [LARGE SCALE GENOMIC DNA]</scope>
    <source>
        <strain evidence="11 12">DSM 100212</strain>
    </source>
</reference>
<evidence type="ECO:0000313" key="11">
    <source>
        <dbReference type="EMBL" id="PRY90107.1"/>
    </source>
</evidence>
<dbReference type="PROSITE" id="PS00330">
    <property type="entry name" value="HEMOLYSIN_CALCIUM"/>
    <property type="match status" value="6"/>
</dbReference>
<dbReference type="InterPro" id="IPR001343">
    <property type="entry name" value="Hemolysn_Ca-bd"/>
</dbReference>
<dbReference type="InterPro" id="IPR006141">
    <property type="entry name" value="Intein_N"/>
</dbReference>
<feature type="domain" description="DUF4114" evidence="10">
    <location>
        <begin position="366"/>
        <end position="437"/>
    </location>
</feature>
<keyword evidence="7" id="KW-0472">Membrane</keyword>
<evidence type="ECO:0000256" key="5">
    <source>
        <dbReference type="ARBA" id="ARBA00022737"/>
    </source>
</evidence>
<evidence type="ECO:0000256" key="1">
    <source>
        <dbReference type="ARBA" id="ARBA00004370"/>
    </source>
</evidence>
<proteinExistence type="predicted"/>
<dbReference type="InterPro" id="IPR003995">
    <property type="entry name" value="RTX_toxin_determinant-A"/>
</dbReference>
<dbReference type="SUPFAM" id="SSF51120">
    <property type="entry name" value="beta-Roll"/>
    <property type="match status" value="5"/>
</dbReference>
<dbReference type="InterPro" id="IPR036844">
    <property type="entry name" value="Hint_dom_sf"/>
</dbReference>
<name>A0A2T0WTV6_9RHOB</name>
<dbReference type="GO" id="GO:0090729">
    <property type="term" value="F:toxin activity"/>
    <property type="evidence" value="ECO:0007669"/>
    <property type="project" value="UniProtKB-KW"/>
</dbReference>
<dbReference type="AlphaFoldDB" id="A0A2T0WTV6"/>